<dbReference type="AlphaFoldDB" id="A0A2S4N4N2"/>
<dbReference type="RefSeq" id="WP_103727154.1">
    <property type="nucleotide sequence ID" value="NZ_PQNY01000039.1"/>
</dbReference>
<evidence type="ECO:0000313" key="1">
    <source>
        <dbReference type="EMBL" id="POS00636.1"/>
    </source>
</evidence>
<comment type="caution">
    <text evidence="1">The sequence shown here is derived from an EMBL/GenBank/DDBJ whole genome shotgun (WGS) entry which is preliminary data.</text>
</comment>
<sequence length="204" mass="23604">MLLKELIGKTITDIFEISKCEHRGLDKSECFVELDNTTIIGIPYSFATSEDEVSVKKLDENAITIFKNLDELHPIYHINKEEKSIPEIANKHAEKKPTLFEKAKHLISRKKTIIKTKYIKEYDSYKVEYIENKLKHIKGRAIKDLITFGGDDEKYFFELDNGYFITETNFSPNGTGQIGINQYENLADIISWKGNDFKRLSNSI</sequence>
<organism evidence="1 2">
    <name type="scientific">Flavobacterium croceum DSM 17960</name>
    <dbReference type="NCBI Taxonomy" id="1121886"/>
    <lineage>
        <taxon>Bacteria</taxon>
        <taxon>Pseudomonadati</taxon>
        <taxon>Bacteroidota</taxon>
        <taxon>Flavobacteriia</taxon>
        <taxon>Flavobacteriales</taxon>
        <taxon>Flavobacteriaceae</taxon>
        <taxon>Flavobacterium</taxon>
    </lineage>
</organism>
<gene>
    <name evidence="1" type="ORF">Q361_1399</name>
</gene>
<dbReference type="EMBL" id="PQNY01000039">
    <property type="protein sequence ID" value="POS00636.1"/>
    <property type="molecule type" value="Genomic_DNA"/>
</dbReference>
<dbReference type="OrthoDB" id="1162359at2"/>
<protein>
    <submittedName>
        <fullName evidence="1">Uncharacterized protein</fullName>
    </submittedName>
</protein>
<evidence type="ECO:0000313" key="2">
    <source>
        <dbReference type="Proteomes" id="UP000237056"/>
    </source>
</evidence>
<accession>A0A2S4N4N2</accession>
<keyword evidence="2" id="KW-1185">Reference proteome</keyword>
<reference evidence="1 2" key="1">
    <citation type="submission" date="2018-01" db="EMBL/GenBank/DDBJ databases">
        <title>Genomic Encyclopedia of Type Strains, Phase I: the one thousand microbial genomes (KMG-I) project.</title>
        <authorList>
            <person name="Goeker M."/>
        </authorList>
    </citation>
    <scope>NUCLEOTIDE SEQUENCE [LARGE SCALE GENOMIC DNA]</scope>
    <source>
        <strain evidence="1 2">DSM 17960</strain>
    </source>
</reference>
<name>A0A2S4N4N2_9FLAO</name>
<dbReference type="Proteomes" id="UP000237056">
    <property type="component" value="Unassembled WGS sequence"/>
</dbReference>
<proteinExistence type="predicted"/>